<evidence type="ECO:0000313" key="2">
    <source>
        <dbReference type="Proteomes" id="UP000009149"/>
    </source>
</evidence>
<dbReference type="Proteomes" id="UP000009149">
    <property type="component" value="Chromosome"/>
</dbReference>
<reference evidence="1 2" key="1">
    <citation type="journal article" date="2008" name="Biol. Direct">
        <title>Complete genome sequence of the extremely acidophilic methanotroph isolate V4, Methylacidiphilum infernorum, a representative of the bacterial phylum Verrucomicrobia.</title>
        <authorList>
            <person name="Hou S."/>
            <person name="Makarova K.S."/>
            <person name="Saw J.H."/>
            <person name="Senin P."/>
            <person name="Ly B.V."/>
            <person name="Zhou Z."/>
            <person name="Ren Y."/>
            <person name="Wang J."/>
            <person name="Galperin M.Y."/>
            <person name="Omelchenko M.V."/>
            <person name="Wolf Y.I."/>
            <person name="Yutin N."/>
            <person name="Koonin E.V."/>
            <person name="Stott M.B."/>
            <person name="Mountain B.W."/>
            <person name="Crowe M.A."/>
            <person name="Smirnova A.V."/>
            <person name="Dunfield P.F."/>
            <person name="Feng L."/>
            <person name="Wang L."/>
            <person name="Alam M."/>
        </authorList>
    </citation>
    <scope>NUCLEOTIDE SEQUENCE [LARGE SCALE GENOMIC DNA]</scope>
    <source>
        <strain evidence="2">Isolate V4</strain>
    </source>
</reference>
<sequence length="35" mass="4106">MPFSIEEENGNTQRTSKKLRLEDRNIILAFRGIPM</sequence>
<proteinExistence type="predicted"/>
<dbReference type="HOGENOM" id="CLU_3365850_0_0_0"/>
<accession>B3DYU3</accession>
<gene>
    <name evidence="1" type="ordered locus">Minf_0407</name>
</gene>
<name>B3DYU3_METI4</name>
<dbReference type="EMBL" id="CP000975">
    <property type="protein sequence ID" value="ACD82465.1"/>
    <property type="molecule type" value="Genomic_DNA"/>
</dbReference>
<dbReference type="KEGG" id="min:Minf_0407"/>
<dbReference type="AlphaFoldDB" id="B3DYU3"/>
<organism evidence="1 2">
    <name type="scientific">Methylacidiphilum infernorum (isolate V4)</name>
    <name type="common">Methylokorus infernorum (strain V4)</name>
    <dbReference type="NCBI Taxonomy" id="481448"/>
    <lineage>
        <taxon>Bacteria</taxon>
        <taxon>Pseudomonadati</taxon>
        <taxon>Verrucomicrobiota</taxon>
        <taxon>Methylacidiphilae</taxon>
        <taxon>Methylacidiphilales</taxon>
        <taxon>Methylacidiphilaceae</taxon>
        <taxon>Methylacidiphilum (ex Ratnadevi et al. 2023)</taxon>
    </lineage>
</organism>
<protein>
    <submittedName>
        <fullName evidence="1">Uncharacterized protein</fullName>
    </submittedName>
</protein>
<evidence type="ECO:0000313" key="1">
    <source>
        <dbReference type="EMBL" id="ACD82465.1"/>
    </source>
</evidence>